<dbReference type="VEuPathDB" id="FungiDB:H257_05313"/>
<comment type="caution">
    <text evidence="2">The sequence shown here is derived from an EMBL/GenBank/DDBJ whole genome shotgun (WGS) entry which is preliminary data.</text>
</comment>
<evidence type="ECO:0000256" key="1">
    <source>
        <dbReference type="SAM" id="MobiDB-lite"/>
    </source>
</evidence>
<dbReference type="EMBL" id="QUTG01004423">
    <property type="protein sequence ID" value="RHY88226.1"/>
    <property type="molecule type" value="Genomic_DNA"/>
</dbReference>
<name>A0A3R6X0V3_APHAT</name>
<gene>
    <name evidence="2" type="ORF">DYB35_009641</name>
</gene>
<proteinExistence type="predicted"/>
<reference evidence="2 3" key="1">
    <citation type="submission" date="2018-08" db="EMBL/GenBank/DDBJ databases">
        <title>Aphanomyces genome sequencing and annotation.</title>
        <authorList>
            <person name="Minardi D."/>
            <person name="Oidtmann B."/>
            <person name="Van Der Giezen M."/>
            <person name="Studholme D.J."/>
        </authorList>
    </citation>
    <scope>NUCLEOTIDE SEQUENCE [LARGE SCALE GENOMIC DNA]</scope>
    <source>
        <strain evidence="2 3">Sv</strain>
    </source>
</reference>
<organism evidence="2 3">
    <name type="scientific">Aphanomyces astaci</name>
    <name type="common">Crayfish plague agent</name>
    <dbReference type="NCBI Taxonomy" id="112090"/>
    <lineage>
        <taxon>Eukaryota</taxon>
        <taxon>Sar</taxon>
        <taxon>Stramenopiles</taxon>
        <taxon>Oomycota</taxon>
        <taxon>Saprolegniomycetes</taxon>
        <taxon>Saprolegniales</taxon>
        <taxon>Verrucalvaceae</taxon>
        <taxon>Aphanomyces</taxon>
    </lineage>
</organism>
<accession>A0A3R6X0V3</accession>
<dbReference type="AlphaFoldDB" id="A0A3R6X0V3"/>
<feature type="compositionally biased region" description="Polar residues" evidence="1">
    <location>
        <begin position="54"/>
        <end position="67"/>
    </location>
</feature>
<dbReference type="Proteomes" id="UP000285712">
    <property type="component" value="Unassembled WGS sequence"/>
</dbReference>
<sequence length="175" mass="19339">MHLVKGRNYKRKVPSVAAPVIHIDENEEEVEEEEQDANSFFDHAFVPVEPPTKPKQTNTHPTDTAESTAKVDDMESQQAPLHRRGSEDFSACGGDVVKMEATARSGEPSAAMKDFGGNIDVDLVTRRMALLTAPTPSPPLHVEDIPMLNNTMDDEQHAALETETFTCTRERGQRA</sequence>
<evidence type="ECO:0000313" key="2">
    <source>
        <dbReference type="EMBL" id="RHY88226.1"/>
    </source>
</evidence>
<evidence type="ECO:0000313" key="3">
    <source>
        <dbReference type="Proteomes" id="UP000285712"/>
    </source>
</evidence>
<feature type="region of interest" description="Disordered" evidence="1">
    <location>
        <begin position="45"/>
        <end position="91"/>
    </location>
</feature>
<protein>
    <submittedName>
        <fullName evidence="2">Uncharacterized protein</fullName>
    </submittedName>
</protein>